<dbReference type="SUPFAM" id="SSF56770">
    <property type="entry name" value="HydA/Nqo6-like"/>
    <property type="match status" value="1"/>
</dbReference>
<dbReference type="PANTHER" id="PTHR42845">
    <property type="entry name" value="COENZYME F420-REDUCING HYDROGENASE, GAMMA SUBUNIT"/>
    <property type="match status" value="1"/>
</dbReference>
<keyword evidence="1" id="KW-0560">Oxidoreductase</keyword>
<feature type="domain" description="NADH:ubiquinone oxidoreductase-like 20kDa subunit" evidence="2">
    <location>
        <begin position="36"/>
        <end position="172"/>
    </location>
</feature>
<dbReference type="Pfam" id="PF01058">
    <property type="entry name" value="Oxidored_q6"/>
    <property type="match status" value="1"/>
</dbReference>
<evidence type="ECO:0000256" key="1">
    <source>
        <dbReference type="ARBA" id="ARBA00023002"/>
    </source>
</evidence>
<accession>A0ABP3E2V3</accession>
<evidence type="ECO:0000313" key="4">
    <source>
        <dbReference type="Proteomes" id="UP001500416"/>
    </source>
</evidence>
<dbReference type="EMBL" id="BAAABU010000018">
    <property type="protein sequence ID" value="GAA0250935.1"/>
    <property type="molecule type" value="Genomic_DNA"/>
</dbReference>
<dbReference type="PANTHER" id="PTHR42845:SF3">
    <property type="entry name" value="CYTOSOLIC NIFE-HYDROGENASE, DELTA SUBUNIT"/>
    <property type="match status" value="1"/>
</dbReference>
<dbReference type="InterPro" id="IPR006137">
    <property type="entry name" value="NADH_UbQ_OxRdtase-like_20kDa"/>
</dbReference>
<dbReference type="InterPro" id="IPR051349">
    <property type="entry name" value="Hydrogenase_assoc-protein"/>
</dbReference>
<reference evidence="4" key="1">
    <citation type="journal article" date="2019" name="Int. J. Syst. Evol. Microbiol.">
        <title>The Global Catalogue of Microorganisms (GCM) 10K type strain sequencing project: providing services to taxonomists for standard genome sequencing and annotation.</title>
        <authorList>
            <consortium name="The Broad Institute Genomics Platform"/>
            <consortium name="The Broad Institute Genome Sequencing Center for Infectious Disease"/>
            <person name="Wu L."/>
            <person name="Ma J."/>
        </authorList>
    </citation>
    <scope>NUCLEOTIDE SEQUENCE [LARGE SCALE GENOMIC DNA]</scope>
    <source>
        <strain evidence="4">JCM 3380</strain>
    </source>
</reference>
<evidence type="ECO:0000259" key="2">
    <source>
        <dbReference type="Pfam" id="PF01058"/>
    </source>
</evidence>
<dbReference type="Proteomes" id="UP001500416">
    <property type="component" value="Unassembled WGS sequence"/>
</dbReference>
<sequence>MPGRPGGRLPRRRTAVRGEGAVMDAPSLAVWKFTSCDGCQLTLLDCEDELLALTERVEIAHFLEATPRTRPGPYDVSIVEGSVTTPAEVQRIRWIREQSRVLVVVGACATSGGIQALRNLADVEEFRSVVYASPELIDTLATSTPISAHVPVDYELRGCPIDRGQLLEVLTAFLAGRAPDLPDTSVCTDCKRRGLTCVMVAHGTPCLGPVTHAGCGALCPAVDRGCYGCFGPMNQPNVPALIPLLRRHGMGEGELDRVFHTFNTAGEWT</sequence>
<evidence type="ECO:0000313" key="3">
    <source>
        <dbReference type="EMBL" id="GAA0250935.1"/>
    </source>
</evidence>
<organism evidence="3 4">
    <name type="scientific">Saccharothrix mutabilis subsp. mutabilis</name>
    <dbReference type="NCBI Taxonomy" id="66855"/>
    <lineage>
        <taxon>Bacteria</taxon>
        <taxon>Bacillati</taxon>
        <taxon>Actinomycetota</taxon>
        <taxon>Actinomycetes</taxon>
        <taxon>Pseudonocardiales</taxon>
        <taxon>Pseudonocardiaceae</taxon>
        <taxon>Saccharothrix</taxon>
    </lineage>
</organism>
<name>A0ABP3E2V3_9PSEU</name>
<keyword evidence="4" id="KW-1185">Reference proteome</keyword>
<dbReference type="InterPro" id="IPR037024">
    <property type="entry name" value="NiFe_Hase_small_N_sf"/>
</dbReference>
<protein>
    <submittedName>
        <fullName evidence="3">Oxidoreductase</fullName>
    </submittedName>
</protein>
<comment type="caution">
    <text evidence="3">The sequence shown here is derived from an EMBL/GenBank/DDBJ whole genome shotgun (WGS) entry which is preliminary data.</text>
</comment>
<gene>
    <name evidence="3" type="ORF">GCM10010492_59000</name>
</gene>
<proteinExistence type="predicted"/>
<dbReference type="Gene3D" id="3.40.50.700">
    <property type="entry name" value="NADH:ubiquinone oxidoreductase-like, 20kDa subunit"/>
    <property type="match status" value="1"/>
</dbReference>